<dbReference type="GO" id="GO:0005524">
    <property type="term" value="F:ATP binding"/>
    <property type="evidence" value="ECO:0007669"/>
    <property type="project" value="UniProtKB-KW"/>
</dbReference>
<comment type="similarity">
    <text evidence="6">Belongs to the NAD kinase family.</text>
</comment>
<dbReference type="GO" id="GO:0006741">
    <property type="term" value="P:NADP+ biosynthetic process"/>
    <property type="evidence" value="ECO:0007669"/>
    <property type="project" value="UniProtKB-UniRule"/>
</dbReference>
<keyword evidence="4 6" id="KW-0520">NAD</keyword>
<comment type="caution">
    <text evidence="7">The sequence shown here is derived from an EMBL/GenBank/DDBJ whole genome shotgun (WGS) entry which is preliminary data.</text>
</comment>
<dbReference type="AlphaFoldDB" id="A0A6L5WGC1"/>
<feature type="binding site" evidence="6">
    <location>
        <begin position="185"/>
        <end position="190"/>
    </location>
    <ligand>
        <name>NAD(+)</name>
        <dbReference type="ChEBI" id="CHEBI:57540"/>
    </ligand>
</feature>
<dbReference type="Proteomes" id="UP000476338">
    <property type="component" value="Unassembled WGS sequence"/>
</dbReference>
<reference evidence="7 8" key="2">
    <citation type="submission" date="2020-03" db="EMBL/GenBank/DDBJ databases">
        <title>Campylobacter portucalensis sp. nov., a new species of Campylobacter isolated from the reproductive tract of bulls.</title>
        <authorList>
            <person name="Silva M.F."/>
            <person name="Pereira G."/>
            <person name="Carneiro C."/>
            <person name="Hemphill A."/>
            <person name="Mateus L."/>
            <person name="Lopes-Da-Costa L."/>
            <person name="Silva E."/>
        </authorList>
    </citation>
    <scope>NUCLEOTIDE SEQUENCE [LARGE SCALE GENOMIC DNA]</scope>
    <source>
        <strain evidence="7 8">FMV-PI01</strain>
    </source>
</reference>
<organism evidence="7 8">
    <name type="scientific">Campylobacter portucalensis</name>
    <dbReference type="NCBI Taxonomy" id="2608384"/>
    <lineage>
        <taxon>Bacteria</taxon>
        <taxon>Pseudomonadati</taxon>
        <taxon>Campylobacterota</taxon>
        <taxon>Epsilonproteobacteria</taxon>
        <taxon>Campylobacterales</taxon>
        <taxon>Campylobacteraceae</taxon>
        <taxon>Campylobacter</taxon>
    </lineage>
</organism>
<dbReference type="PANTHER" id="PTHR20275:SF0">
    <property type="entry name" value="NAD KINASE"/>
    <property type="match status" value="1"/>
</dbReference>
<evidence type="ECO:0000256" key="3">
    <source>
        <dbReference type="ARBA" id="ARBA00022857"/>
    </source>
</evidence>
<dbReference type="PANTHER" id="PTHR20275">
    <property type="entry name" value="NAD KINASE"/>
    <property type="match status" value="1"/>
</dbReference>
<comment type="function">
    <text evidence="6">Involved in the regulation of the intracellular balance of NAD and NADP, and is a key enzyme in the biosynthesis of NADP. Catalyzes specifically the phosphorylation on 2'-hydroxyl of the adenosine moiety of NAD to yield NADP.</text>
</comment>
<dbReference type="InterPro" id="IPR017438">
    <property type="entry name" value="ATP-NAD_kinase_N"/>
</dbReference>
<sequence>MKDINLEKKLKFVGIVAKNVKNIAIIEKILKKRDIIILIEEKNAKQIDKKGYTLNEICKKTDLIISLGGDGTLIGVCRKVVNKDVYVLGVYDGRLGFLTDVDLNDTEKFLDEFFDGKYEIERPLILEIKFKKQGSKDLIKFAFNDVVVSRNSVLSMSRVDAYLNEKYFNTYHGDGVIVSSPVGSTAYNMSANGPIIYPLSKVFCITPICSHSLTQRPIVLPSEYKLSFKNSGDSLMCVIIDGQESFEMSKFDNVEVRLNSHVNLIRHFNRDYFEILKNKLHWGHNGGKF</sequence>
<feature type="binding site" evidence="6">
    <location>
        <position position="243"/>
    </location>
    <ligand>
        <name>NAD(+)</name>
        <dbReference type="ChEBI" id="CHEBI:57540"/>
    </ligand>
</feature>
<keyword evidence="8" id="KW-1185">Reference proteome</keyword>
<evidence type="ECO:0000256" key="5">
    <source>
        <dbReference type="ARBA" id="ARBA00047925"/>
    </source>
</evidence>
<keyword evidence="1 6" id="KW-0808">Transferase</keyword>
<dbReference type="GO" id="GO:0003951">
    <property type="term" value="F:NAD+ kinase activity"/>
    <property type="evidence" value="ECO:0007669"/>
    <property type="project" value="UniProtKB-UniRule"/>
</dbReference>
<comment type="cofactor">
    <cofactor evidence="6">
        <name>a divalent metal cation</name>
        <dbReference type="ChEBI" id="CHEBI:60240"/>
    </cofactor>
</comment>
<comment type="subcellular location">
    <subcellularLocation>
        <location evidence="6">Cytoplasm</location>
    </subcellularLocation>
</comment>
<dbReference type="InterPro" id="IPR016064">
    <property type="entry name" value="NAD/diacylglycerol_kinase_sf"/>
</dbReference>
<evidence type="ECO:0000256" key="1">
    <source>
        <dbReference type="ARBA" id="ARBA00022679"/>
    </source>
</evidence>
<feature type="binding site" evidence="6">
    <location>
        <position position="172"/>
    </location>
    <ligand>
        <name>NAD(+)</name>
        <dbReference type="ChEBI" id="CHEBI:57540"/>
    </ligand>
</feature>
<feature type="binding site" evidence="6">
    <location>
        <position position="182"/>
    </location>
    <ligand>
        <name>NAD(+)</name>
        <dbReference type="ChEBI" id="CHEBI:57540"/>
    </ligand>
</feature>
<dbReference type="Gene3D" id="2.60.200.30">
    <property type="entry name" value="Probable inorganic polyphosphate/atp-NAD kinase, domain 2"/>
    <property type="match status" value="1"/>
</dbReference>
<evidence type="ECO:0000313" key="8">
    <source>
        <dbReference type="Proteomes" id="UP000476338"/>
    </source>
</evidence>
<name>A0A6L5WGC1_9BACT</name>
<feature type="binding site" evidence="6">
    <location>
        <begin position="144"/>
        <end position="145"/>
    </location>
    <ligand>
        <name>NAD(+)</name>
        <dbReference type="ChEBI" id="CHEBI:57540"/>
    </ligand>
</feature>
<dbReference type="GO" id="GO:0046872">
    <property type="term" value="F:metal ion binding"/>
    <property type="evidence" value="ECO:0007669"/>
    <property type="project" value="UniProtKB-UniRule"/>
</dbReference>
<evidence type="ECO:0000256" key="4">
    <source>
        <dbReference type="ARBA" id="ARBA00023027"/>
    </source>
</evidence>
<evidence type="ECO:0000256" key="2">
    <source>
        <dbReference type="ARBA" id="ARBA00022777"/>
    </source>
</evidence>
<dbReference type="Pfam" id="PF20143">
    <property type="entry name" value="NAD_kinase_C"/>
    <property type="match status" value="1"/>
</dbReference>
<dbReference type="GO" id="GO:0051287">
    <property type="term" value="F:NAD binding"/>
    <property type="evidence" value="ECO:0007669"/>
    <property type="project" value="UniProtKB-ARBA"/>
</dbReference>
<dbReference type="EC" id="2.7.1.23" evidence="6"/>
<feature type="active site" description="Proton acceptor" evidence="6">
    <location>
        <position position="70"/>
    </location>
</feature>
<feature type="binding site" evidence="6">
    <location>
        <position position="174"/>
    </location>
    <ligand>
        <name>NAD(+)</name>
        <dbReference type="ChEBI" id="CHEBI:57540"/>
    </ligand>
</feature>
<evidence type="ECO:0000313" key="7">
    <source>
        <dbReference type="EMBL" id="MSN96009.1"/>
    </source>
</evidence>
<dbReference type="GO" id="GO:0019674">
    <property type="term" value="P:NAD+ metabolic process"/>
    <property type="evidence" value="ECO:0007669"/>
    <property type="project" value="InterPro"/>
</dbReference>
<gene>
    <name evidence="6" type="primary">nadK</name>
    <name evidence="7" type="ORF">F1B92_02175</name>
</gene>
<keyword evidence="6" id="KW-0547">Nucleotide-binding</keyword>
<proteinExistence type="inferred from homology"/>
<dbReference type="GO" id="GO:0005737">
    <property type="term" value="C:cytoplasm"/>
    <property type="evidence" value="ECO:0007669"/>
    <property type="project" value="UniProtKB-SubCell"/>
</dbReference>
<keyword evidence="3 6" id="KW-0521">NADP</keyword>
<evidence type="ECO:0000256" key="6">
    <source>
        <dbReference type="HAMAP-Rule" id="MF_00361"/>
    </source>
</evidence>
<comment type="catalytic activity">
    <reaction evidence="5 6">
        <text>NAD(+) + ATP = ADP + NADP(+) + H(+)</text>
        <dbReference type="Rhea" id="RHEA:18629"/>
        <dbReference type="ChEBI" id="CHEBI:15378"/>
        <dbReference type="ChEBI" id="CHEBI:30616"/>
        <dbReference type="ChEBI" id="CHEBI:57540"/>
        <dbReference type="ChEBI" id="CHEBI:58349"/>
        <dbReference type="ChEBI" id="CHEBI:456216"/>
        <dbReference type="EC" id="2.7.1.23"/>
    </reaction>
</comment>
<dbReference type="Gene3D" id="3.40.50.10330">
    <property type="entry name" value="Probable inorganic polyphosphate/atp-NAD kinase, domain 1"/>
    <property type="match status" value="1"/>
</dbReference>
<dbReference type="EMBL" id="VWSJ01000006">
    <property type="protein sequence ID" value="MSN96009.1"/>
    <property type="molecule type" value="Genomic_DNA"/>
</dbReference>
<dbReference type="InterPro" id="IPR017437">
    <property type="entry name" value="ATP-NAD_kinase_PpnK-typ_C"/>
</dbReference>
<dbReference type="InterPro" id="IPR002504">
    <property type="entry name" value="NADK"/>
</dbReference>
<keyword evidence="6" id="KW-0067">ATP-binding</keyword>
<dbReference type="RefSeq" id="WP_154570280.1">
    <property type="nucleotide sequence ID" value="NZ_VWSJ01000006.1"/>
</dbReference>
<accession>A0A6L5WGC1</accession>
<dbReference type="HAMAP" id="MF_00361">
    <property type="entry name" value="NAD_kinase"/>
    <property type="match status" value="1"/>
</dbReference>
<feature type="binding site" evidence="6">
    <location>
        <begin position="70"/>
        <end position="71"/>
    </location>
    <ligand>
        <name>NAD(+)</name>
        <dbReference type="ChEBI" id="CHEBI:57540"/>
    </ligand>
</feature>
<keyword evidence="2 6" id="KW-0418">Kinase</keyword>
<keyword evidence="6" id="KW-0963">Cytoplasm</keyword>
<comment type="caution">
    <text evidence="6">Lacks conserved residue(s) required for the propagation of feature annotation.</text>
</comment>
<reference evidence="7 8" key="1">
    <citation type="submission" date="2019-09" db="EMBL/GenBank/DDBJ databases">
        <authorList>
            <person name="Silva M."/>
            <person name="Pereira G."/>
            <person name="Lopes-Da-Costa L."/>
            <person name="Silva E."/>
        </authorList>
    </citation>
    <scope>NUCLEOTIDE SEQUENCE [LARGE SCALE GENOMIC DNA]</scope>
    <source>
        <strain evidence="7 8">FMV-PI01</strain>
    </source>
</reference>
<protein>
    <recommendedName>
        <fullName evidence="6">NAD kinase</fullName>
        <ecNumber evidence="6">2.7.1.23</ecNumber>
    </recommendedName>
    <alternativeName>
        <fullName evidence="6">ATP-dependent NAD kinase</fullName>
    </alternativeName>
</protein>
<dbReference type="SUPFAM" id="SSF111331">
    <property type="entry name" value="NAD kinase/diacylglycerol kinase-like"/>
    <property type="match status" value="1"/>
</dbReference>
<dbReference type="NCBIfam" id="NF010679">
    <property type="entry name" value="PRK14077.1"/>
    <property type="match status" value="1"/>
</dbReference>
<dbReference type="Pfam" id="PF01513">
    <property type="entry name" value="NAD_kinase"/>
    <property type="match status" value="1"/>
</dbReference>